<dbReference type="EMBL" id="KB201362">
    <property type="protein sequence ID" value="ESO96819.1"/>
    <property type="molecule type" value="Genomic_DNA"/>
</dbReference>
<organism evidence="2 3">
    <name type="scientific">Lottia gigantea</name>
    <name type="common">Giant owl limpet</name>
    <dbReference type="NCBI Taxonomy" id="225164"/>
    <lineage>
        <taxon>Eukaryota</taxon>
        <taxon>Metazoa</taxon>
        <taxon>Spiralia</taxon>
        <taxon>Lophotrochozoa</taxon>
        <taxon>Mollusca</taxon>
        <taxon>Gastropoda</taxon>
        <taxon>Patellogastropoda</taxon>
        <taxon>Lottioidea</taxon>
        <taxon>Lottiidae</taxon>
        <taxon>Lottia</taxon>
    </lineage>
</organism>
<dbReference type="AlphaFoldDB" id="V4C5E8"/>
<proteinExistence type="predicted"/>
<evidence type="ECO:0000256" key="1">
    <source>
        <dbReference type="SAM" id="MobiDB-lite"/>
    </source>
</evidence>
<accession>V4C5E8</accession>
<keyword evidence="3" id="KW-1185">Reference proteome</keyword>
<gene>
    <name evidence="2" type="ORF">LOTGIDRAFT_231653</name>
</gene>
<reference evidence="2 3" key="1">
    <citation type="journal article" date="2013" name="Nature">
        <title>Insights into bilaterian evolution from three spiralian genomes.</title>
        <authorList>
            <person name="Simakov O."/>
            <person name="Marletaz F."/>
            <person name="Cho S.J."/>
            <person name="Edsinger-Gonzales E."/>
            <person name="Havlak P."/>
            <person name="Hellsten U."/>
            <person name="Kuo D.H."/>
            <person name="Larsson T."/>
            <person name="Lv J."/>
            <person name="Arendt D."/>
            <person name="Savage R."/>
            <person name="Osoegawa K."/>
            <person name="de Jong P."/>
            <person name="Grimwood J."/>
            <person name="Chapman J.A."/>
            <person name="Shapiro H."/>
            <person name="Aerts A."/>
            <person name="Otillar R.P."/>
            <person name="Terry A.Y."/>
            <person name="Boore J.L."/>
            <person name="Grigoriev I.V."/>
            <person name="Lindberg D.R."/>
            <person name="Seaver E.C."/>
            <person name="Weisblat D.A."/>
            <person name="Putnam N.H."/>
            <person name="Rokhsar D.S."/>
        </authorList>
    </citation>
    <scope>NUCLEOTIDE SEQUENCE [LARGE SCALE GENOMIC DNA]</scope>
</reference>
<dbReference type="KEGG" id="lgi:LOTGIDRAFT_231653"/>
<dbReference type="PANTHER" id="PTHR20956">
    <property type="entry name" value="HEH2P"/>
    <property type="match status" value="1"/>
</dbReference>
<name>V4C5E8_LOTGI</name>
<dbReference type="PANTHER" id="PTHR20956:SF12">
    <property type="entry name" value="FLYWCH-TYPE DOMAIN-CONTAINING PROTEIN"/>
    <property type="match status" value="1"/>
</dbReference>
<dbReference type="RefSeq" id="XP_009052320.1">
    <property type="nucleotide sequence ID" value="XM_009054072.1"/>
</dbReference>
<protein>
    <recommendedName>
        <fullName evidence="4">FLYWCH-type domain-containing protein</fullName>
    </recommendedName>
</protein>
<dbReference type="CTD" id="20248664"/>
<feature type="compositionally biased region" description="Polar residues" evidence="1">
    <location>
        <begin position="121"/>
        <end position="137"/>
    </location>
</feature>
<dbReference type="Proteomes" id="UP000030746">
    <property type="component" value="Unassembled WGS sequence"/>
</dbReference>
<feature type="region of interest" description="Disordered" evidence="1">
    <location>
        <begin position="88"/>
        <end position="147"/>
    </location>
</feature>
<dbReference type="OrthoDB" id="7485060at2759"/>
<dbReference type="HOGENOM" id="CLU_774545_0_0_1"/>
<evidence type="ECO:0000313" key="2">
    <source>
        <dbReference type="EMBL" id="ESO96819.1"/>
    </source>
</evidence>
<sequence>MDTTIAKNFIENISKHIQLLLRHYIPFDHQVEVMGHLNINVDFNSRVNYIVSEKCEKEKDSEFKAISSSFHVSPDRTSVLSPACTLSPVKDDELQTPLPTPAFKRPHSTPLRKSPMKRSRLSSVRKSPNESPSTSTDTHGDAEQSDDLETDDMVAAVNEPASENEEDEGEDDTESFMSDVSFSEETVADDGVEYTIIEYGTQMGKPLLVDNIGYSYNLRIKHSGSDDSQVPDSGIWRCTKRNKKLLCPASVHQNGESFTTGNRAHLHAPQKGLLTSALIYAEIRNQAMTDFQTPASKIVARALSVGGGNEANLPKESNLRRLLSRYRCRERKRLTEGDLKGEKEEDHEYLTIILPDTA</sequence>
<evidence type="ECO:0008006" key="4">
    <source>
        <dbReference type="Google" id="ProtNLM"/>
    </source>
</evidence>
<dbReference type="GeneID" id="20248664"/>
<evidence type="ECO:0000313" key="3">
    <source>
        <dbReference type="Proteomes" id="UP000030746"/>
    </source>
</evidence>
<dbReference type="Gene3D" id="2.20.25.240">
    <property type="match status" value="1"/>
</dbReference>